<dbReference type="Gene3D" id="1.20.1050.10">
    <property type="match status" value="1"/>
</dbReference>
<evidence type="ECO:0000259" key="1">
    <source>
        <dbReference type="PROSITE" id="PS50404"/>
    </source>
</evidence>
<evidence type="ECO:0000313" key="3">
    <source>
        <dbReference type="EMBL" id="VVE22731.1"/>
    </source>
</evidence>
<dbReference type="InterPro" id="IPR040079">
    <property type="entry name" value="Glutathione_S-Trfase"/>
</dbReference>
<dbReference type="InterPro" id="IPR036282">
    <property type="entry name" value="Glutathione-S-Trfase_C_sf"/>
</dbReference>
<dbReference type="PROSITE" id="PS50405">
    <property type="entry name" value="GST_CTER"/>
    <property type="match status" value="1"/>
</dbReference>
<evidence type="ECO:0000259" key="2">
    <source>
        <dbReference type="PROSITE" id="PS50405"/>
    </source>
</evidence>
<feature type="domain" description="GST C-terminal" evidence="2">
    <location>
        <begin position="83"/>
        <end position="204"/>
    </location>
</feature>
<sequence length="204" mass="23194">MYRLHDSKLSGNAWKVRLLLSRLGIPFERITYVLPEGKTRQPSFLRMHALGKVPVLETPSGEHLFESNAILCLLAQGTDMLPDGFAHAQVMQWLFFEQSEVLKPFASARYWISIARRAHEKIDEISAWHLAGKRVLSILNTHLATRRFMVAERYSIADIALFVYVSMAPEGGYDLTPFPNVTDWITRIRSQAGFVPLTHEEAVA</sequence>
<dbReference type="Proteomes" id="UP000406256">
    <property type="component" value="Unassembled WGS sequence"/>
</dbReference>
<dbReference type="Pfam" id="PF13409">
    <property type="entry name" value="GST_N_2"/>
    <property type="match status" value="1"/>
</dbReference>
<dbReference type="EMBL" id="CABPSB010000011">
    <property type="protein sequence ID" value="VVE22731.1"/>
    <property type="molecule type" value="Genomic_DNA"/>
</dbReference>
<dbReference type="InterPro" id="IPR036249">
    <property type="entry name" value="Thioredoxin-like_sf"/>
</dbReference>
<gene>
    <name evidence="3" type="ORF">PAN31108_03217</name>
</gene>
<dbReference type="PANTHER" id="PTHR44051">
    <property type="entry name" value="GLUTATHIONE S-TRANSFERASE-RELATED"/>
    <property type="match status" value="1"/>
</dbReference>
<evidence type="ECO:0000313" key="4">
    <source>
        <dbReference type="Proteomes" id="UP000406256"/>
    </source>
</evidence>
<keyword evidence="4" id="KW-1185">Reference proteome</keyword>
<name>A0A5E4WE81_9BURK</name>
<dbReference type="AlphaFoldDB" id="A0A5E4WE81"/>
<dbReference type="SFLD" id="SFLDS00019">
    <property type="entry name" value="Glutathione_Transferase_(cytos"/>
    <property type="match status" value="1"/>
</dbReference>
<dbReference type="SUPFAM" id="SSF52833">
    <property type="entry name" value="Thioredoxin-like"/>
    <property type="match status" value="1"/>
</dbReference>
<dbReference type="PROSITE" id="PS50404">
    <property type="entry name" value="GST_NTER"/>
    <property type="match status" value="1"/>
</dbReference>
<dbReference type="PANTHER" id="PTHR44051:SF2">
    <property type="entry name" value="HYPOTHETICAL GLUTATHIONE S-TRANSFERASE LIKE PROTEIN"/>
    <property type="match status" value="1"/>
</dbReference>
<dbReference type="Gene3D" id="3.40.30.10">
    <property type="entry name" value="Glutaredoxin"/>
    <property type="match status" value="1"/>
</dbReference>
<feature type="domain" description="GST N-terminal" evidence="1">
    <location>
        <begin position="1"/>
        <end position="82"/>
    </location>
</feature>
<protein>
    <submittedName>
        <fullName evidence="3">Glutathione S-transferase</fullName>
    </submittedName>
</protein>
<dbReference type="SFLD" id="SFLDG00358">
    <property type="entry name" value="Main_(cytGST)"/>
    <property type="match status" value="1"/>
</dbReference>
<organism evidence="3 4">
    <name type="scientific">Pandoraea anhela</name>
    <dbReference type="NCBI Taxonomy" id="2508295"/>
    <lineage>
        <taxon>Bacteria</taxon>
        <taxon>Pseudomonadati</taxon>
        <taxon>Pseudomonadota</taxon>
        <taxon>Betaproteobacteria</taxon>
        <taxon>Burkholderiales</taxon>
        <taxon>Burkholderiaceae</taxon>
        <taxon>Pandoraea</taxon>
    </lineage>
</organism>
<keyword evidence="3" id="KW-0808">Transferase</keyword>
<dbReference type="SUPFAM" id="SSF47616">
    <property type="entry name" value="GST C-terminal domain-like"/>
    <property type="match status" value="1"/>
</dbReference>
<dbReference type="Pfam" id="PF00043">
    <property type="entry name" value="GST_C"/>
    <property type="match status" value="1"/>
</dbReference>
<dbReference type="InterPro" id="IPR010987">
    <property type="entry name" value="Glutathione-S-Trfase_C-like"/>
</dbReference>
<accession>A0A5E4WE81</accession>
<dbReference type="InterPro" id="IPR004046">
    <property type="entry name" value="GST_C"/>
</dbReference>
<proteinExistence type="predicted"/>
<dbReference type="GO" id="GO:0016740">
    <property type="term" value="F:transferase activity"/>
    <property type="evidence" value="ECO:0007669"/>
    <property type="project" value="UniProtKB-KW"/>
</dbReference>
<dbReference type="InterPro" id="IPR004045">
    <property type="entry name" value="Glutathione_S-Trfase_N"/>
</dbReference>
<reference evidence="3 4" key="1">
    <citation type="submission" date="2019-08" db="EMBL/GenBank/DDBJ databases">
        <authorList>
            <person name="Peeters C."/>
        </authorList>
    </citation>
    <scope>NUCLEOTIDE SEQUENCE [LARGE SCALE GENOMIC DNA]</scope>
    <source>
        <strain evidence="3 4">LMG 31108</strain>
    </source>
</reference>